<dbReference type="PANTHER" id="PTHR32410">
    <property type="entry name" value="CYSTEINE/HISTIDINE-RICH C1 DOMAIN FAMILY PROTEIN"/>
    <property type="match status" value="1"/>
</dbReference>
<dbReference type="AlphaFoldDB" id="A0A175YK51"/>
<gene>
    <name evidence="1" type="ORF">DCAR_0830828</name>
</gene>
<reference evidence="1" key="1">
    <citation type="journal article" date="2016" name="Nat. Genet.">
        <title>A high-quality carrot genome assembly provides new insights into carotenoid accumulation and asterid genome evolution.</title>
        <authorList>
            <person name="Iorizzo M."/>
            <person name="Ellison S."/>
            <person name="Senalik D."/>
            <person name="Zeng P."/>
            <person name="Satapoomin P."/>
            <person name="Huang J."/>
            <person name="Bowman M."/>
            <person name="Iovene M."/>
            <person name="Sanseverino W."/>
            <person name="Cavagnaro P."/>
            <person name="Yildiz M."/>
            <person name="Macko-Podgorni A."/>
            <person name="Moranska E."/>
            <person name="Grzebelus E."/>
            <person name="Grzebelus D."/>
            <person name="Ashrafi H."/>
            <person name="Zheng Z."/>
            <person name="Cheng S."/>
            <person name="Spooner D."/>
            <person name="Van Deynze A."/>
            <person name="Simon P."/>
        </authorList>
    </citation>
    <scope>NUCLEOTIDE SEQUENCE</scope>
    <source>
        <tissue evidence="1">Leaf</tissue>
    </source>
</reference>
<keyword evidence="2" id="KW-1185">Reference proteome</keyword>
<evidence type="ECO:0000313" key="1">
    <source>
        <dbReference type="EMBL" id="WOH11346.1"/>
    </source>
</evidence>
<accession>A0A175YK51</accession>
<dbReference type="InterPro" id="IPR046349">
    <property type="entry name" value="C1-like_sf"/>
</dbReference>
<dbReference type="EMBL" id="CP093350">
    <property type="protein sequence ID" value="WOH11346.1"/>
    <property type="molecule type" value="Genomic_DNA"/>
</dbReference>
<dbReference type="Proteomes" id="UP000077755">
    <property type="component" value="Chromosome 8"/>
</dbReference>
<organism evidence="1 2">
    <name type="scientific">Daucus carota subsp. sativus</name>
    <name type="common">Carrot</name>
    <dbReference type="NCBI Taxonomy" id="79200"/>
    <lineage>
        <taxon>Eukaryota</taxon>
        <taxon>Viridiplantae</taxon>
        <taxon>Streptophyta</taxon>
        <taxon>Embryophyta</taxon>
        <taxon>Tracheophyta</taxon>
        <taxon>Spermatophyta</taxon>
        <taxon>Magnoliopsida</taxon>
        <taxon>eudicotyledons</taxon>
        <taxon>Gunneridae</taxon>
        <taxon>Pentapetalae</taxon>
        <taxon>asterids</taxon>
        <taxon>campanulids</taxon>
        <taxon>Apiales</taxon>
        <taxon>Apiaceae</taxon>
        <taxon>Apioideae</taxon>
        <taxon>Scandiceae</taxon>
        <taxon>Daucinae</taxon>
        <taxon>Daucus</taxon>
        <taxon>Daucus sect. Daucus</taxon>
    </lineage>
</organism>
<sequence length="141" mass="16016">MKLISTNFNKLMNIRAGITGMCVDAVLLGTTRISSYQIHIGCARKRGRIMHILDEHQLYLMFPPVKGHPHDFSCERYSEDINPIIWIYLCHKCDTSFHADSLNQGRWSNIKFGAIVKDDTLHHGLKITPAEPEFKCGSCGK</sequence>
<dbReference type="SUPFAM" id="SSF57889">
    <property type="entry name" value="Cysteine-rich domain"/>
    <property type="match status" value="1"/>
</dbReference>
<dbReference type="PANTHER" id="PTHR32410:SF161">
    <property type="entry name" value="DC1, ZINC FINGER, RING_FYVE_PHD-TYPE-RELATED"/>
    <property type="match status" value="1"/>
</dbReference>
<dbReference type="InterPro" id="IPR053192">
    <property type="entry name" value="Vacuole_Formation_Reg"/>
</dbReference>
<protein>
    <submittedName>
        <fullName evidence="1">Uncharacterized protein</fullName>
    </submittedName>
</protein>
<proteinExistence type="predicted"/>
<dbReference type="Gramene" id="KZM84104">
    <property type="protein sequence ID" value="KZM84104"/>
    <property type="gene ID" value="DCAR_028474"/>
</dbReference>
<reference evidence="1" key="2">
    <citation type="submission" date="2022-03" db="EMBL/GenBank/DDBJ databases">
        <title>Draft title - Genomic analysis of global carrot germplasm unveils the trajectory of domestication and the origin of high carotenoid orange carrot.</title>
        <authorList>
            <person name="Iorizzo M."/>
            <person name="Ellison S."/>
            <person name="Senalik D."/>
            <person name="Macko-Podgorni A."/>
            <person name="Grzebelus D."/>
            <person name="Bostan H."/>
            <person name="Rolling W."/>
            <person name="Curaba J."/>
            <person name="Simon P."/>
        </authorList>
    </citation>
    <scope>NUCLEOTIDE SEQUENCE</scope>
    <source>
        <tissue evidence="1">Leaf</tissue>
    </source>
</reference>
<name>A0A175YK51_DAUCS</name>
<evidence type="ECO:0000313" key="2">
    <source>
        <dbReference type="Proteomes" id="UP000077755"/>
    </source>
</evidence>